<dbReference type="GO" id="GO:0043165">
    <property type="term" value="P:Gram-negative-bacterium-type cell outer membrane assembly"/>
    <property type="evidence" value="ECO:0007669"/>
    <property type="project" value="TreeGrafter"/>
</dbReference>
<sequence length="760" mass="84772">MYKFNKLGLAVFGALYFSNAYAFDEFKVRDIRLEGLQRISLGTVFNYLPIKIGDNFTSKLSSQAIKALYKTGSFKDINFEREGDVLVIFVAERPAISEIKFEGNDDIQTDSLENVLKQIGLIKGRVFDPSVLERMKQELKRQYYSLGKYSVKVDTEITTLERNRVNVQIKIAEGDSAEIHAINIVGNKKFNNEKLLSRFESAGTGFFGGKKQYSKQILSGDLEKLKSYYLDRGYINFSVNSTQVSISPDKEDIYITINVSEGESYNIREVKLIGDFIIKESELRKLVPIQVNEVFSRKKTSKSRSNITEKLSSLGYAFSNVNVIPDIDNDSKTVALNLYIDPGRRVYVRRVNVSGNTKTKDEVVRREIRQMENGWLSTDKVAQSRTRLNRLGYFESVNVETPPVQGTNDQVDVNYKVSERPTGQITAGLGFSDTQGVILNFGLSQDNFVGTGKRVAINIDNSQVTKRYSLSINDPYYTIDGVSRGFTVFSRQVDTSRTNIVNYVTNSLGGSLNFGIPLTENQFMNFSLGYDDTELVTGSNTVKSIVDFTEENGNQFVTYTVSSSWQFDNRDRSLFATKGNKTRVTTELAVPGGDLEYYKLGFQTRHFFTFASDWTVMANLELGTGAGYGDTSRLPPYKNYFVGGSRSVRGYNSGSIGSPNTKELGISIGGSSRILSNLELVLPSGSENTASGFRFSLFVDSGFVYAQQDKVDIADVRSSYGVSAIWLAPIGILRFSLAAAIDQQPADDLQSFQFTLGSAF</sequence>
<evidence type="ECO:0000256" key="7">
    <source>
        <dbReference type="ARBA" id="ARBA00023237"/>
    </source>
</evidence>
<dbReference type="GO" id="GO:0051205">
    <property type="term" value="P:protein insertion into membrane"/>
    <property type="evidence" value="ECO:0007669"/>
    <property type="project" value="TreeGrafter"/>
</dbReference>
<evidence type="ECO:0000256" key="4">
    <source>
        <dbReference type="ARBA" id="ARBA00022729"/>
    </source>
</evidence>
<proteinExistence type="inferred from homology"/>
<dbReference type="InterPro" id="IPR034746">
    <property type="entry name" value="POTRA"/>
</dbReference>
<keyword evidence="7" id="KW-0998">Cell outer membrane</keyword>
<dbReference type="PANTHER" id="PTHR12815">
    <property type="entry name" value="SORTING AND ASSEMBLY MACHINERY SAMM50 PROTEIN FAMILY MEMBER"/>
    <property type="match status" value="1"/>
</dbReference>
<feature type="domain" description="POTRA" evidence="8">
    <location>
        <begin position="346"/>
        <end position="420"/>
    </location>
</feature>
<keyword evidence="4" id="KW-0732">Signal</keyword>
<dbReference type="FunFam" id="3.10.20.310:FF:000001">
    <property type="entry name" value="Outer membrane protein assembly factor BamA"/>
    <property type="match status" value="1"/>
</dbReference>
<evidence type="ECO:0000256" key="2">
    <source>
        <dbReference type="ARBA" id="ARBA00022452"/>
    </source>
</evidence>
<evidence type="ECO:0000256" key="1">
    <source>
        <dbReference type="ARBA" id="ARBA00004370"/>
    </source>
</evidence>
<keyword evidence="5" id="KW-0677">Repeat</keyword>
<dbReference type="NCBIfam" id="TIGR03303">
    <property type="entry name" value="OM_YaeT"/>
    <property type="match status" value="1"/>
</dbReference>
<evidence type="ECO:0000256" key="5">
    <source>
        <dbReference type="ARBA" id="ARBA00022737"/>
    </source>
</evidence>
<dbReference type="Pfam" id="PF01103">
    <property type="entry name" value="Omp85"/>
    <property type="match status" value="1"/>
</dbReference>
<dbReference type="EMBL" id="UOFS01000013">
    <property type="protein sequence ID" value="VAW93382.1"/>
    <property type="molecule type" value="Genomic_DNA"/>
</dbReference>
<organism evidence="9">
    <name type="scientific">hydrothermal vent metagenome</name>
    <dbReference type="NCBI Taxonomy" id="652676"/>
    <lineage>
        <taxon>unclassified sequences</taxon>
        <taxon>metagenomes</taxon>
        <taxon>ecological metagenomes</taxon>
    </lineage>
</organism>
<gene>
    <name evidence="9" type="ORF">MNBD_GAMMA22-706</name>
</gene>
<dbReference type="Gene3D" id="3.10.20.310">
    <property type="entry name" value="membrane protein fhac"/>
    <property type="match status" value="5"/>
</dbReference>
<feature type="domain" description="POTRA" evidence="8">
    <location>
        <begin position="26"/>
        <end position="93"/>
    </location>
</feature>
<feature type="domain" description="POTRA" evidence="8">
    <location>
        <begin position="177"/>
        <end position="262"/>
    </location>
</feature>
<dbReference type="InterPro" id="IPR000184">
    <property type="entry name" value="Bac_surfAg_D15"/>
</dbReference>
<dbReference type="InterPro" id="IPR010827">
    <property type="entry name" value="BamA/TamA_POTRA"/>
</dbReference>
<dbReference type="InterPro" id="IPR023707">
    <property type="entry name" value="OM_assembly_BamA"/>
</dbReference>
<protein>
    <submittedName>
        <fullName evidence="9">Outer membrane protein assembly factor YaeT</fullName>
    </submittedName>
</protein>
<feature type="domain" description="POTRA" evidence="8">
    <location>
        <begin position="265"/>
        <end position="343"/>
    </location>
</feature>
<comment type="subcellular location">
    <subcellularLocation>
        <location evidence="1">Membrane</location>
    </subcellularLocation>
</comment>
<evidence type="ECO:0000313" key="9">
    <source>
        <dbReference type="EMBL" id="VAW93382.1"/>
    </source>
</evidence>
<dbReference type="InterPro" id="IPR039910">
    <property type="entry name" value="D15-like"/>
</dbReference>
<dbReference type="PIRSF" id="PIRSF006076">
    <property type="entry name" value="OM_assembly_OMP85"/>
    <property type="match status" value="1"/>
</dbReference>
<dbReference type="Gene3D" id="2.40.160.50">
    <property type="entry name" value="membrane protein fhac: a member of the omp85/tpsb transporter family"/>
    <property type="match status" value="1"/>
</dbReference>
<dbReference type="GO" id="GO:1990063">
    <property type="term" value="C:Bam protein complex"/>
    <property type="evidence" value="ECO:0007669"/>
    <property type="project" value="TreeGrafter"/>
</dbReference>
<evidence type="ECO:0000256" key="3">
    <source>
        <dbReference type="ARBA" id="ARBA00022692"/>
    </source>
</evidence>
<evidence type="ECO:0000259" key="8">
    <source>
        <dbReference type="PROSITE" id="PS51779"/>
    </source>
</evidence>
<accession>A0A3B1A0W2</accession>
<dbReference type="Pfam" id="PF07244">
    <property type="entry name" value="POTRA"/>
    <property type="match status" value="4"/>
</dbReference>
<keyword evidence="3" id="KW-0812">Transmembrane</keyword>
<dbReference type="PROSITE" id="PS51779">
    <property type="entry name" value="POTRA"/>
    <property type="match status" value="5"/>
</dbReference>
<dbReference type="AlphaFoldDB" id="A0A3B1A0W2"/>
<feature type="domain" description="POTRA" evidence="8">
    <location>
        <begin position="94"/>
        <end position="174"/>
    </location>
</feature>
<name>A0A3B1A0W2_9ZZZZ</name>
<evidence type="ECO:0000256" key="6">
    <source>
        <dbReference type="ARBA" id="ARBA00023136"/>
    </source>
</evidence>
<keyword evidence="6" id="KW-0472">Membrane</keyword>
<dbReference type="PANTHER" id="PTHR12815:SF23">
    <property type="entry name" value="OUTER MEMBRANE PROTEIN ASSEMBLY FACTOR BAMA"/>
    <property type="match status" value="1"/>
</dbReference>
<reference evidence="9" key="1">
    <citation type="submission" date="2018-06" db="EMBL/GenBank/DDBJ databases">
        <authorList>
            <person name="Zhirakovskaya E."/>
        </authorList>
    </citation>
    <scope>NUCLEOTIDE SEQUENCE</scope>
</reference>
<dbReference type="HAMAP" id="MF_01430">
    <property type="entry name" value="OM_assembly_BamA"/>
    <property type="match status" value="1"/>
</dbReference>
<keyword evidence="2" id="KW-1134">Transmembrane beta strand</keyword>